<dbReference type="RefSeq" id="WP_088752475.1">
    <property type="nucleotide sequence ID" value="NZ_NJGU01000014.1"/>
</dbReference>
<comment type="caution">
    <text evidence="4">The sequence shown here is derived from an EMBL/GenBank/DDBJ whole genome shotgun (WGS) entry which is preliminary data.</text>
</comment>
<gene>
    <name evidence="4" type="ORF">CEJ42_21440</name>
</gene>
<keyword evidence="1" id="KW-0479">Metal-binding</keyword>
<reference evidence="4 5" key="1">
    <citation type="submission" date="2017-06" db="EMBL/GenBank/DDBJ databases">
        <title>Herbaspirillum phytohormonus sp. nov., isolated from the root nodule of Robinia pseudoacacia in lead-zinc mine.</title>
        <authorList>
            <person name="Fan M."/>
            <person name="Lin Y."/>
        </authorList>
    </citation>
    <scope>NUCLEOTIDE SEQUENCE [LARGE SCALE GENOMIC DNA]</scope>
    <source>
        <strain evidence="4 5">HZ10</strain>
    </source>
</reference>
<evidence type="ECO:0000313" key="5">
    <source>
        <dbReference type="Proteomes" id="UP000197596"/>
    </source>
</evidence>
<proteinExistence type="predicted"/>
<evidence type="ECO:0000259" key="3">
    <source>
        <dbReference type="PROSITE" id="PS51747"/>
    </source>
</evidence>
<organism evidence="4 5">
    <name type="scientific">Herbaspirillum robiniae</name>
    <dbReference type="NCBI Taxonomy" id="2014887"/>
    <lineage>
        <taxon>Bacteria</taxon>
        <taxon>Pseudomonadati</taxon>
        <taxon>Pseudomonadota</taxon>
        <taxon>Betaproteobacteria</taxon>
        <taxon>Burkholderiales</taxon>
        <taxon>Oxalobacteraceae</taxon>
        <taxon>Herbaspirillum</taxon>
    </lineage>
</organism>
<dbReference type="GO" id="GO:0016787">
    <property type="term" value="F:hydrolase activity"/>
    <property type="evidence" value="ECO:0007669"/>
    <property type="project" value="InterPro"/>
</dbReference>
<evidence type="ECO:0000256" key="2">
    <source>
        <dbReference type="ARBA" id="ARBA00022833"/>
    </source>
</evidence>
<dbReference type="PROSITE" id="PS51747">
    <property type="entry name" value="CYT_DCMP_DEAMINASES_2"/>
    <property type="match status" value="1"/>
</dbReference>
<evidence type="ECO:0000256" key="1">
    <source>
        <dbReference type="ARBA" id="ARBA00022723"/>
    </source>
</evidence>
<dbReference type="AlphaFoldDB" id="A0A246WLS7"/>
<evidence type="ECO:0000313" key="4">
    <source>
        <dbReference type="EMBL" id="OWY26924.1"/>
    </source>
</evidence>
<name>A0A246WLS7_9BURK</name>
<dbReference type="InterPro" id="IPR016192">
    <property type="entry name" value="APOBEC/CMP_deaminase_Zn-bd"/>
</dbReference>
<dbReference type="EMBL" id="NJGU01000014">
    <property type="protein sequence ID" value="OWY26924.1"/>
    <property type="molecule type" value="Genomic_DNA"/>
</dbReference>
<dbReference type="PANTHER" id="PTHR11079:SF179">
    <property type="entry name" value="TRNA(ADENINE(34)) DEAMINASE, CHLOROPLASTIC"/>
    <property type="match status" value="1"/>
</dbReference>
<dbReference type="InterPro" id="IPR016193">
    <property type="entry name" value="Cytidine_deaminase-like"/>
</dbReference>
<dbReference type="PANTHER" id="PTHR11079">
    <property type="entry name" value="CYTOSINE DEAMINASE FAMILY MEMBER"/>
    <property type="match status" value="1"/>
</dbReference>
<dbReference type="Gene3D" id="3.40.140.10">
    <property type="entry name" value="Cytidine Deaminase, domain 2"/>
    <property type="match status" value="1"/>
</dbReference>
<dbReference type="CDD" id="cd01285">
    <property type="entry name" value="nucleoside_deaminase"/>
    <property type="match status" value="1"/>
</dbReference>
<feature type="domain" description="CMP/dCMP-type deaminase" evidence="3">
    <location>
        <begin position="7"/>
        <end position="124"/>
    </location>
</feature>
<accession>A0A246WLS7</accession>
<dbReference type="PROSITE" id="PS00903">
    <property type="entry name" value="CYT_DCMP_DEAMINASES_1"/>
    <property type="match status" value="1"/>
</dbReference>
<protein>
    <submittedName>
        <fullName evidence="4">tRNA-specific adenosine deaminase</fullName>
    </submittedName>
</protein>
<dbReference type="InterPro" id="IPR002125">
    <property type="entry name" value="CMP_dCMP_dom"/>
</dbReference>
<dbReference type="Proteomes" id="UP000197596">
    <property type="component" value="Unassembled WGS sequence"/>
</dbReference>
<keyword evidence="2" id="KW-0862">Zinc</keyword>
<dbReference type="SUPFAM" id="SSF53927">
    <property type="entry name" value="Cytidine deaminase-like"/>
    <property type="match status" value="1"/>
</dbReference>
<sequence length="157" mass="15949">MTTAFTEQDTAAMHLAIAASAQALARGDMPFGATMVSPAGAVLMTEMNNQNTAADCTGHAEMVLVRRAQKELGLEAMRGATVYASGEPCAMCCGAMFWGGVGRVVYAASTTQIGEALGGPLLPLRAAGVVNGAMPAVTVEGPLLGEDAVAVLRSFEG</sequence>
<dbReference type="GO" id="GO:0008270">
    <property type="term" value="F:zinc ion binding"/>
    <property type="evidence" value="ECO:0007669"/>
    <property type="project" value="InterPro"/>
</dbReference>
<dbReference type="Pfam" id="PF00383">
    <property type="entry name" value="dCMP_cyt_deam_1"/>
    <property type="match status" value="1"/>
</dbReference>